<comment type="caution">
    <text evidence="2">The sequence shown here is derived from an EMBL/GenBank/DDBJ whole genome shotgun (WGS) entry which is preliminary data.</text>
</comment>
<dbReference type="EMBL" id="PHKW01000004">
    <property type="protein sequence ID" value="PKV16372.1"/>
    <property type="molecule type" value="Genomic_DNA"/>
</dbReference>
<accession>A0A2N3RHX0</accession>
<evidence type="ECO:0000313" key="5">
    <source>
        <dbReference type="Proteomes" id="UP000233748"/>
    </source>
</evidence>
<sequence>MDDDVRAGLRSGARGTASTTVDAGTERAAGASRCAGGRATRSTSILPWRSALRRNAVRVDYAAIADPAALVKRLTEDVRARSSTTVISGWSAIPRGATTSLSTRSSGCRAMWVIQFMCSGIGRATRSRAFACAATAPDLLLRECCRSHGILLFHRR</sequence>
<protein>
    <submittedName>
        <fullName evidence="2">Uncharacterized protein</fullName>
    </submittedName>
</protein>
<feature type="region of interest" description="Disordered" evidence="1">
    <location>
        <begin position="1"/>
        <end position="34"/>
    </location>
</feature>
<organism evidence="2 4">
    <name type="scientific">Xanthomonas prunicola</name>
    <dbReference type="NCBI Taxonomy" id="2053930"/>
    <lineage>
        <taxon>Bacteria</taxon>
        <taxon>Pseudomonadati</taxon>
        <taxon>Pseudomonadota</taxon>
        <taxon>Gammaproteobacteria</taxon>
        <taxon>Lysobacterales</taxon>
        <taxon>Lysobacteraceae</taxon>
        <taxon>Xanthomonas</taxon>
    </lineage>
</organism>
<reference evidence="4 5" key="1">
    <citation type="submission" date="2017-11" db="EMBL/GenBank/DDBJ databases">
        <title>Xanthomonas prunicola sp. nov., a novel pathogen that affects nectarine (Prunus persica var. nectarine) trees.</title>
        <authorList>
            <person name="Lopez M."/>
            <person name="Lopez-Soriano P."/>
            <person name="Garita-Cambronero J."/>
            <person name="Beltran C."/>
            <person name="Taghouti G."/>
            <person name="Portier P."/>
            <person name="Cubero J."/>
            <person name="Fischer-Le Saux M."/>
            <person name="Marco-Noales E."/>
        </authorList>
    </citation>
    <scope>NUCLEOTIDE SEQUENCE [LARGE SCALE GENOMIC DNA]</scope>
    <source>
        <strain evidence="2 4">CFBP8353</strain>
        <strain evidence="3 5">CFBP8354</strain>
    </source>
</reference>
<proteinExistence type="predicted"/>
<gene>
    <name evidence="2" type="ORF">XpruCFBP8353_14710</name>
    <name evidence="3" type="ORF">XpruCFBP8354_14695</name>
</gene>
<dbReference type="Proteomes" id="UP000233720">
    <property type="component" value="Unassembled WGS sequence"/>
</dbReference>
<evidence type="ECO:0000313" key="4">
    <source>
        <dbReference type="Proteomes" id="UP000233720"/>
    </source>
</evidence>
<dbReference type="AlphaFoldDB" id="A0A2N3RHX0"/>
<dbReference type="Proteomes" id="UP000233748">
    <property type="component" value="Unassembled WGS sequence"/>
</dbReference>
<evidence type="ECO:0000313" key="2">
    <source>
        <dbReference type="EMBL" id="PKV12095.1"/>
    </source>
</evidence>
<evidence type="ECO:0000256" key="1">
    <source>
        <dbReference type="SAM" id="MobiDB-lite"/>
    </source>
</evidence>
<dbReference type="EMBL" id="PHKV01000004">
    <property type="protein sequence ID" value="PKV12095.1"/>
    <property type="molecule type" value="Genomic_DNA"/>
</dbReference>
<evidence type="ECO:0000313" key="3">
    <source>
        <dbReference type="EMBL" id="PKV16372.1"/>
    </source>
</evidence>
<name>A0A2N3RHX0_9XANT</name>
<keyword evidence="5" id="KW-1185">Reference proteome</keyword>